<keyword evidence="2" id="KW-0413">Isomerase</keyword>
<dbReference type="InterPro" id="IPR050312">
    <property type="entry name" value="IolE/XylAMocC-like"/>
</dbReference>
<evidence type="ECO:0000313" key="2">
    <source>
        <dbReference type="EMBL" id="MBB6053612.1"/>
    </source>
</evidence>
<protein>
    <submittedName>
        <fullName evidence="2">Sugar phosphate isomerase/epimerase</fullName>
    </submittedName>
</protein>
<dbReference type="AlphaFoldDB" id="A0A7W9WAH5"/>
<comment type="caution">
    <text evidence="2">The sequence shown here is derived from an EMBL/GenBank/DDBJ whole genome shotgun (WGS) entry which is preliminary data.</text>
</comment>
<dbReference type="Gene3D" id="3.20.20.150">
    <property type="entry name" value="Divalent-metal-dependent TIM barrel enzymes"/>
    <property type="match status" value="1"/>
</dbReference>
<reference evidence="2 3" key="1">
    <citation type="submission" date="2020-08" db="EMBL/GenBank/DDBJ databases">
        <title>Genomic Encyclopedia of Type Strains, Phase IV (KMG-IV): sequencing the most valuable type-strain genomes for metagenomic binning, comparative biology and taxonomic classification.</title>
        <authorList>
            <person name="Goeker M."/>
        </authorList>
    </citation>
    <scope>NUCLEOTIDE SEQUENCE [LARGE SCALE GENOMIC DNA]</scope>
    <source>
        <strain evidence="2 3">DSM 23562</strain>
    </source>
</reference>
<dbReference type="SUPFAM" id="SSF51658">
    <property type="entry name" value="Xylose isomerase-like"/>
    <property type="match status" value="1"/>
</dbReference>
<dbReference type="RefSeq" id="WP_184203700.1">
    <property type="nucleotide sequence ID" value="NZ_JACHGW010000007.1"/>
</dbReference>
<dbReference type="PANTHER" id="PTHR12110">
    <property type="entry name" value="HYDROXYPYRUVATE ISOMERASE"/>
    <property type="match status" value="1"/>
</dbReference>
<accession>A0A7W9WAH5</accession>
<organism evidence="2 3">
    <name type="scientific">Armatimonas rosea</name>
    <dbReference type="NCBI Taxonomy" id="685828"/>
    <lineage>
        <taxon>Bacteria</taxon>
        <taxon>Bacillati</taxon>
        <taxon>Armatimonadota</taxon>
        <taxon>Armatimonadia</taxon>
        <taxon>Armatimonadales</taxon>
        <taxon>Armatimonadaceae</taxon>
        <taxon>Armatimonas</taxon>
    </lineage>
</organism>
<dbReference type="InterPro" id="IPR013022">
    <property type="entry name" value="Xyl_isomerase-like_TIM-brl"/>
</dbReference>
<dbReference type="GO" id="GO:0016853">
    <property type="term" value="F:isomerase activity"/>
    <property type="evidence" value="ECO:0007669"/>
    <property type="project" value="UniProtKB-KW"/>
</dbReference>
<gene>
    <name evidence="2" type="ORF">HNQ39_005447</name>
</gene>
<evidence type="ECO:0000313" key="3">
    <source>
        <dbReference type="Proteomes" id="UP000520814"/>
    </source>
</evidence>
<proteinExistence type="predicted"/>
<feature type="domain" description="Xylose isomerase-like TIM barrel" evidence="1">
    <location>
        <begin position="22"/>
        <end position="235"/>
    </location>
</feature>
<dbReference type="EMBL" id="JACHGW010000007">
    <property type="protein sequence ID" value="MBB6053612.1"/>
    <property type="molecule type" value="Genomic_DNA"/>
</dbReference>
<dbReference type="InterPro" id="IPR036237">
    <property type="entry name" value="Xyl_isomerase-like_sf"/>
</dbReference>
<keyword evidence="3" id="KW-1185">Reference proteome</keyword>
<dbReference type="PANTHER" id="PTHR12110:SF53">
    <property type="entry name" value="BLR5974 PROTEIN"/>
    <property type="match status" value="1"/>
</dbReference>
<sequence length="257" mass="27913">MNNPLAFSTLGCPAWDLETLLHNAVAFGYDAIELRGYLDSMDLPTAAPFLPENRHETARRFTEAGLSVCCVSSSGVVAQGNLDHVKSHCELAQALGSPLVRIFGGRPESRELAITNLRAFGDAAQDAGVALVLETHDDFSTGETVAALLSEAAHPAVFSLWDLHHPFRQGEPASETHRLLAPTLRHIHIKDGIAGQGYTLLGDGDVPVFPMLELALDAGYTGAISLEWEKRWHPEIADPEIAFPQYSKGVREWLAAR</sequence>
<evidence type="ECO:0000259" key="1">
    <source>
        <dbReference type="Pfam" id="PF01261"/>
    </source>
</evidence>
<name>A0A7W9WAH5_ARMRO</name>
<dbReference type="Proteomes" id="UP000520814">
    <property type="component" value="Unassembled WGS sequence"/>
</dbReference>
<dbReference type="Pfam" id="PF01261">
    <property type="entry name" value="AP_endonuc_2"/>
    <property type="match status" value="1"/>
</dbReference>